<evidence type="ECO:0000313" key="4">
    <source>
        <dbReference type="Proteomes" id="UP000182658"/>
    </source>
</evidence>
<keyword evidence="1" id="KW-0812">Transmembrane</keyword>
<feature type="domain" description="Fatty acid desaturase" evidence="2">
    <location>
        <begin position="87"/>
        <end position="186"/>
    </location>
</feature>
<gene>
    <name evidence="3" type="ORF">CONLIGDRAFT_574066</name>
</gene>
<keyword evidence="1" id="KW-1133">Transmembrane helix</keyword>
<dbReference type="InterPro" id="IPR005804">
    <property type="entry name" value="FA_desaturase_dom"/>
</dbReference>
<dbReference type="AlphaFoldDB" id="A0A1J7JMJ0"/>
<keyword evidence="4" id="KW-1185">Reference proteome</keyword>
<evidence type="ECO:0000313" key="3">
    <source>
        <dbReference type="EMBL" id="OIW30532.1"/>
    </source>
</evidence>
<reference evidence="3 4" key="1">
    <citation type="submission" date="2016-10" db="EMBL/GenBank/DDBJ databases">
        <title>Draft genome sequence of Coniochaeta ligniaria NRRL30616, a lignocellulolytic fungus for bioabatement of inhibitors in plant biomass hydrolysates.</title>
        <authorList>
            <consortium name="DOE Joint Genome Institute"/>
            <person name="Jimenez D.J."/>
            <person name="Hector R.E."/>
            <person name="Riley R."/>
            <person name="Sun H."/>
            <person name="Grigoriev I.V."/>
            <person name="Van Elsas J.D."/>
            <person name="Nichols N.N."/>
        </authorList>
    </citation>
    <scope>NUCLEOTIDE SEQUENCE [LARGE SCALE GENOMIC DNA]</scope>
    <source>
        <strain evidence="3 4">NRRL 30616</strain>
    </source>
</reference>
<dbReference type="PANTHER" id="PTHR36459:SF1">
    <property type="entry name" value="FATTY ACID DESATURASE DOMAIN-CONTAINING PROTEIN-RELATED"/>
    <property type="match status" value="1"/>
</dbReference>
<dbReference type="Proteomes" id="UP000182658">
    <property type="component" value="Unassembled WGS sequence"/>
</dbReference>
<accession>A0A1J7JMJ0</accession>
<protein>
    <recommendedName>
        <fullName evidence="2">Fatty acid desaturase domain-containing protein</fullName>
    </recommendedName>
</protein>
<name>A0A1J7JMJ0_9PEZI</name>
<evidence type="ECO:0000259" key="2">
    <source>
        <dbReference type="Pfam" id="PF00487"/>
    </source>
</evidence>
<organism evidence="3 4">
    <name type="scientific">Coniochaeta ligniaria NRRL 30616</name>
    <dbReference type="NCBI Taxonomy" id="1408157"/>
    <lineage>
        <taxon>Eukaryota</taxon>
        <taxon>Fungi</taxon>
        <taxon>Dikarya</taxon>
        <taxon>Ascomycota</taxon>
        <taxon>Pezizomycotina</taxon>
        <taxon>Sordariomycetes</taxon>
        <taxon>Sordariomycetidae</taxon>
        <taxon>Coniochaetales</taxon>
        <taxon>Coniochaetaceae</taxon>
        <taxon>Coniochaeta</taxon>
    </lineage>
</organism>
<dbReference type="EMBL" id="KV875096">
    <property type="protein sequence ID" value="OIW30532.1"/>
    <property type="molecule type" value="Genomic_DNA"/>
</dbReference>
<proteinExistence type="predicted"/>
<dbReference type="Pfam" id="PF00487">
    <property type="entry name" value="FA_desaturase"/>
    <property type="match status" value="1"/>
</dbReference>
<evidence type="ECO:0000256" key="1">
    <source>
        <dbReference type="SAM" id="Phobius"/>
    </source>
</evidence>
<sequence>MGINSAIIKINCNTIATITPNTIPPLPSSSACSCTCSANRRAAETSSSSSTIRYQRDNILHLLHYIGRFFFLVWLDLPIYFFRKGRSSLVLRTTFWEVGCYMTLYALYRLNPHATFCVFLLPLLTLRLGLKVGNWGRHAFVDDEEPDSDYRLSITLIDVASNRHCFNDGYHTSHHLNPLRHWREHPVSFIRTKDIYASQHALVFHNIDHIMITVRLMMRDYGTLARCMVPIGPAQIALSLDERAAPLRRHTRRFSEEEIRRKFKVA</sequence>
<keyword evidence="1" id="KW-0472">Membrane</keyword>
<dbReference type="STRING" id="1408157.A0A1J7JMJ0"/>
<dbReference type="PANTHER" id="PTHR36459">
    <property type="entry name" value="ORF"/>
    <property type="match status" value="1"/>
</dbReference>
<dbReference type="InParanoid" id="A0A1J7JMJ0"/>
<feature type="transmembrane region" description="Helical" evidence="1">
    <location>
        <begin position="62"/>
        <end position="82"/>
    </location>
</feature>
<dbReference type="OrthoDB" id="1470350at2759"/>